<sequence length="121" mass="14182">MEYIADNFGSKAPNGVLYRIKNSPGFKFDEVNIKIIIKDKEEPLFMGIDEICNRQVLKETSRAVVQKMQYSQEISLDLLYKELLQEKLLELCKYIRLDRITHTIAIDKTSILADGYHMKFY</sequence>
<dbReference type="KEGG" id="acae:HYG86_00735"/>
<dbReference type="Proteomes" id="UP000516160">
    <property type="component" value="Chromosome"/>
</dbReference>
<dbReference type="EMBL" id="CP058559">
    <property type="protein sequence ID" value="QNO13400.1"/>
    <property type="molecule type" value="Genomic_DNA"/>
</dbReference>
<protein>
    <submittedName>
        <fullName evidence="1">Uncharacterized protein</fullName>
    </submittedName>
</protein>
<evidence type="ECO:0000313" key="2">
    <source>
        <dbReference type="Proteomes" id="UP000516160"/>
    </source>
</evidence>
<proteinExistence type="predicted"/>
<evidence type="ECO:0000313" key="1">
    <source>
        <dbReference type="EMBL" id="QNO13400.1"/>
    </source>
</evidence>
<organism evidence="1 2">
    <name type="scientific">Alkalicella caledoniensis</name>
    <dbReference type="NCBI Taxonomy" id="2731377"/>
    <lineage>
        <taxon>Bacteria</taxon>
        <taxon>Bacillati</taxon>
        <taxon>Bacillota</taxon>
        <taxon>Clostridia</taxon>
        <taxon>Eubacteriales</taxon>
        <taxon>Proteinivoracaceae</taxon>
        <taxon>Alkalicella</taxon>
    </lineage>
</organism>
<accession>A0A7G9W3Y8</accession>
<keyword evidence="2" id="KW-1185">Reference proteome</keyword>
<name>A0A7G9W3Y8_ALKCA</name>
<gene>
    <name evidence="1" type="ORF">HYG86_00735</name>
</gene>
<reference evidence="1 2" key="1">
    <citation type="submission" date="2020-07" db="EMBL/GenBank/DDBJ databases">
        <title>Alkalicella. sp. LB2 genome.</title>
        <authorList>
            <person name="Postec A."/>
            <person name="Quemeneur M."/>
        </authorList>
    </citation>
    <scope>NUCLEOTIDE SEQUENCE [LARGE SCALE GENOMIC DNA]</scope>
    <source>
        <strain evidence="1 2">LB2</strain>
    </source>
</reference>
<dbReference type="RefSeq" id="WP_213167070.1">
    <property type="nucleotide sequence ID" value="NZ_CP058559.1"/>
</dbReference>
<dbReference type="AlphaFoldDB" id="A0A7G9W3Y8"/>